<dbReference type="HOGENOM" id="CLU_2569761_0_0_6"/>
<sequence>MAGIRSAKTELNQEITMATLTIELPEKVTQGQMMEALASLGCELRLSSDGRNYKAVPREQGNVVRMPTRIREVRQPGPGVA</sequence>
<dbReference type="AlphaFoldDB" id="E4PPV1"/>
<protein>
    <submittedName>
        <fullName evidence="1">Uncharacterized protein</fullName>
    </submittedName>
</protein>
<reference evidence="2" key="2">
    <citation type="submission" date="2010-02" db="EMBL/GenBank/DDBJ databases">
        <title>Complete genome sequence of Marinobacter adhaerens type strain (HP15).</title>
        <authorList>
            <person name="Gaerdes A.A.M."/>
            <person name="Kaeppel E."/>
            <person name="Shezad A."/>
            <person name="Seebah S."/>
            <person name="Teeling H."/>
            <person name="Yarza P."/>
            <person name="Gloeckner F.O."/>
            <person name="Ullrich M.S."/>
        </authorList>
    </citation>
    <scope>NUCLEOTIDE SEQUENCE [LARGE SCALE GENOMIC DNA]</scope>
    <source>
        <strain evidence="2">DSM 23420 / HP15</strain>
    </source>
</reference>
<evidence type="ECO:0000313" key="2">
    <source>
        <dbReference type="Proteomes" id="UP000007077"/>
    </source>
</evidence>
<reference evidence="1 2" key="1">
    <citation type="journal article" date="2010" name="Stand. Genomic Sci.">
        <title>Complete genome sequence of Marinobacter adhaerens type strain (HP15), a diatom-interacting marine microorganism.</title>
        <authorList>
            <person name="Gardes A."/>
            <person name="Kaeppel E."/>
            <person name="Shehzad A."/>
            <person name="Seebah S."/>
            <person name="Teeling H."/>
            <person name="Yarza P."/>
            <person name="Glockner F.O."/>
            <person name="Grossart H.P."/>
            <person name="Ullrich M.S."/>
        </authorList>
    </citation>
    <scope>NUCLEOTIDE SEQUENCE [LARGE SCALE GENOMIC DNA]</scope>
    <source>
        <strain evidence="2">DSM 23420 / HP15</strain>
    </source>
</reference>
<dbReference type="Proteomes" id="UP000007077">
    <property type="component" value="Chromosome"/>
</dbReference>
<dbReference type="EMBL" id="CP001978">
    <property type="protein sequence ID" value="ADP96452.1"/>
    <property type="molecule type" value="Genomic_DNA"/>
</dbReference>
<evidence type="ECO:0000313" key="1">
    <source>
        <dbReference type="EMBL" id="ADP96452.1"/>
    </source>
</evidence>
<name>E4PPV1_MARAH</name>
<proteinExistence type="predicted"/>
<accession>E4PPV1</accession>
<gene>
    <name evidence="1" type="ordered locus">HP15_688</name>
</gene>
<dbReference type="KEGG" id="mad:HP15_688"/>
<dbReference type="PATRIC" id="fig|225937.3.peg.697"/>
<dbReference type="STRING" id="225937.HP15_688"/>
<organism evidence="1 2">
    <name type="scientific">Marinobacter adhaerens (strain DSM 23420 / HP15)</name>
    <dbReference type="NCBI Taxonomy" id="225937"/>
    <lineage>
        <taxon>Bacteria</taxon>
        <taxon>Pseudomonadati</taxon>
        <taxon>Pseudomonadota</taxon>
        <taxon>Gammaproteobacteria</taxon>
        <taxon>Pseudomonadales</taxon>
        <taxon>Marinobacteraceae</taxon>
        <taxon>Marinobacter</taxon>
    </lineage>
</organism>